<keyword evidence="2" id="KW-1185">Reference proteome</keyword>
<reference evidence="1" key="2">
    <citation type="submission" date="2019-07" db="EMBL/GenBank/DDBJ databases">
        <authorList>
            <person name="Yang Y."/>
            <person name="Bocs S."/>
            <person name="Baudouin L."/>
        </authorList>
    </citation>
    <scope>NUCLEOTIDE SEQUENCE</scope>
    <source>
        <tissue evidence="1">Spear leaf of Hainan Tall coconut</tissue>
    </source>
</reference>
<dbReference type="EMBL" id="CM017875">
    <property type="protein sequence ID" value="KAG1338622.1"/>
    <property type="molecule type" value="Genomic_DNA"/>
</dbReference>
<evidence type="ECO:0000313" key="2">
    <source>
        <dbReference type="Proteomes" id="UP000797356"/>
    </source>
</evidence>
<proteinExistence type="predicted"/>
<dbReference type="AlphaFoldDB" id="A0A8K0I6K9"/>
<reference evidence="1" key="1">
    <citation type="journal article" date="2017" name="Gigascience">
        <title>The genome draft of coconut (Cocos nucifera).</title>
        <authorList>
            <person name="Xiao Y."/>
            <person name="Xu P."/>
            <person name="Fan H."/>
            <person name="Baudouin L."/>
            <person name="Xia W."/>
            <person name="Bocs S."/>
            <person name="Xu J."/>
            <person name="Li Q."/>
            <person name="Guo A."/>
            <person name="Zhou L."/>
            <person name="Li J."/>
            <person name="Wu Y."/>
            <person name="Ma Z."/>
            <person name="Armero A."/>
            <person name="Issali A.E."/>
            <person name="Liu N."/>
            <person name="Peng M."/>
            <person name="Yang Y."/>
        </authorList>
    </citation>
    <scope>NUCLEOTIDE SEQUENCE</scope>
    <source>
        <tissue evidence="1">Spear leaf of Hainan Tall coconut</tissue>
    </source>
</reference>
<gene>
    <name evidence="1" type="ORF">COCNU_04G009280</name>
</gene>
<name>A0A8K0I6K9_COCNU</name>
<sequence>MNEGESRRWGDKRLNEGLGFWSAAISRLPGRRETGESVSPLPPRQYIRSSYNGGAAKRKAVGVQRSVRDGGGFVVSREENHTV</sequence>
<comment type="caution">
    <text evidence="1">The sequence shown here is derived from an EMBL/GenBank/DDBJ whole genome shotgun (WGS) entry which is preliminary data.</text>
</comment>
<organism evidence="1 2">
    <name type="scientific">Cocos nucifera</name>
    <name type="common">Coconut palm</name>
    <dbReference type="NCBI Taxonomy" id="13894"/>
    <lineage>
        <taxon>Eukaryota</taxon>
        <taxon>Viridiplantae</taxon>
        <taxon>Streptophyta</taxon>
        <taxon>Embryophyta</taxon>
        <taxon>Tracheophyta</taxon>
        <taxon>Spermatophyta</taxon>
        <taxon>Magnoliopsida</taxon>
        <taxon>Liliopsida</taxon>
        <taxon>Arecaceae</taxon>
        <taxon>Arecoideae</taxon>
        <taxon>Cocoseae</taxon>
        <taxon>Attaleinae</taxon>
        <taxon>Cocos</taxon>
    </lineage>
</organism>
<accession>A0A8K0I6K9</accession>
<evidence type="ECO:0000313" key="1">
    <source>
        <dbReference type="EMBL" id="KAG1338622.1"/>
    </source>
</evidence>
<dbReference type="Proteomes" id="UP000797356">
    <property type="component" value="Chromosome 4"/>
</dbReference>
<protein>
    <submittedName>
        <fullName evidence="1">Uncharacterized protein</fullName>
    </submittedName>
</protein>